<evidence type="ECO:0000313" key="10">
    <source>
        <dbReference type="EMBL" id="CAG5120896.1"/>
    </source>
</evidence>
<comment type="similarity">
    <text evidence="2 9">Belongs to the cytochrome P450 family.</text>
</comment>
<dbReference type="InterPro" id="IPR036396">
    <property type="entry name" value="Cyt_P450_sf"/>
</dbReference>
<keyword evidence="11" id="KW-1185">Reference proteome</keyword>
<dbReference type="PANTHER" id="PTHR24292">
    <property type="entry name" value="CYTOCHROME P450"/>
    <property type="match status" value="1"/>
</dbReference>
<dbReference type="EMBL" id="CAJHNH020000989">
    <property type="protein sequence ID" value="CAG5120896.1"/>
    <property type="molecule type" value="Genomic_DNA"/>
</dbReference>
<dbReference type="OrthoDB" id="2789670at2759"/>
<proteinExistence type="inferred from homology"/>
<evidence type="ECO:0000256" key="3">
    <source>
        <dbReference type="ARBA" id="ARBA00022617"/>
    </source>
</evidence>
<keyword evidence="5 9" id="KW-0560">Oxidoreductase</keyword>
<sequence length="488" mass="55258">TERPDLMQQMLDAHFAADRVHDLEHQELKLTSSNTSTLKSMTNEEIVSHALLFLLAGYETTSTTLSYLFFELSQNPQVQQRLRHEVMNVLPRGYHTIGYDDLKKLTYLDYVIWETLRKYPLASTVTARRCMEDCTVGGLRIPAGMLVHANLWDIHYDSKHWGHDPHQFDPLRFMPEKRRTRHPSSWMPFGSGPRSCAGLRFALLQLKMVVAKVLRDFDFHPSGCETLSLKEGATILPADGVRLATFRRSSAMSEAGLRRGSFLTGIPLSEWTSMRRGSKNTAEDIFMTCGHSEEISVSSSRRESLVEKIDNHQHRPDVHSRGNTSRRNSILEDELMNEGIDMMRRSSINKGREIISQGYIHKGIPLLRKTSITEDQNPLKETPVDNSFKANLLKPAFTLAENDIDVKMGVCNMPEDILGDLPGLMSCHVLRRGSAIPELQSVGEETATIEVLGTRRYIAGYTSDILDEHGVKETTKFKGRLYQRRGSG</sequence>
<evidence type="ECO:0000256" key="9">
    <source>
        <dbReference type="RuleBase" id="RU000461"/>
    </source>
</evidence>
<evidence type="ECO:0008006" key="12">
    <source>
        <dbReference type="Google" id="ProtNLM"/>
    </source>
</evidence>
<keyword evidence="6 8" id="KW-0408">Iron</keyword>
<dbReference type="PRINTS" id="PR00385">
    <property type="entry name" value="P450"/>
</dbReference>
<dbReference type="Proteomes" id="UP000678393">
    <property type="component" value="Unassembled WGS sequence"/>
</dbReference>
<evidence type="ECO:0000256" key="4">
    <source>
        <dbReference type="ARBA" id="ARBA00022723"/>
    </source>
</evidence>
<feature type="non-terminal residue" evidence="10">
    <location>
        <position position="1"/>
    </location>
</feature>
<dbReference type="InterPro" id="IPR002401">
    <property type="entry name" value="Cyt_P450_E_grp-I"/>
</dbReference>
<dbReference type="SUPFAM" id="SSF48264">
    <property type="entry name" value="Cytochrome P450"/>
    <property type="match status" value="1"/>
</dbReference>
<dbReference type="GO" id="GO:0016705">
    <property type="term" value="F:oxidoreductase activity, acting on paired donors, with incorporation or reduction of molecular oxygen"/>
    <property type="evidence" value="ECO:0007669"/>
    <property type="project" value="InterPro"/>
</dbReference>
<evidence type="ECO:0000256" key="5">
    <source>
        <dbReference type="ARBA" id="ARBA00023002"/>
    </source>
</evidence>
<keyword evidence="3 8" id="KW-0349">Heme</keyword>
<gene>
    <name evidence="10" type="ORF">CUNI_LOCUS6454</name>
</gene>
<dbReference type="GO" id="GO:0020037">
    <property type="term" value="F:heme binding"/>
    <property type="evidence" value="ECO:0007669"/>
    <property type="project" value="InterPro"/>
</dbReference>
<evidence type="ECO:0000256" key="6">
    <source>
        <dbReference type="ARBA" id="ARBA00023004"/>
    </source>
</evidence>
<dbReference type="PANTHER" id="PTHR24292:SF54">
    <property type="entry name" value="CYP9F3-RELATED"/>
    <property type="match status" value="1"/>
</dbReference>
<dbReference type="InterPro" id="IPR050476">
    <property type="entry name" value="Insect_CytP450_Detox"/>
</dbReference>
<dbReference type="GO" id="GO:0005506">
    <property type="term" value="F:iron ion binding"/>
    <property type="evidence" value="ECO:0007669"/>
    <property type="project" value="InterPro"/>
</dbReference>
<comment type="caution">
    <text evidence="10">The sequence shown here is derived from an EMBL/GenBank/DDBJ whole genome shotgun (WGS) entry which is preliminary data.</text>
</comment>
<keyword evidence="4 8" id="KW-0479">Metal-binding</keyword>
<comment type="cofactor">
    <cofactor evidence="1 8">
        <name>heme</name>
        <dbReference type="ChEBI" id="CHEBI:30413"/>
    </cofactor>
</comment>
<evidence type="ECO:0000256" key="8">
    <source>
        <dbReference type="PIRSR" id="PIRSR602401-1"/>
    </source>
</evidence>
<evidence type="ECO:0000256" key="1">
    <source>
        <dbReference type="ARBA" id="ARBA00001971"/>
    </source>
</evidence>
<evidence type="ECO:0000256" key="7">
    <source>
        <dbReference type="ARBA" id="ARBA00023033"/>
    </source>
</evidence>
<dbReference type="Pfam" id="PF00067">
    <property type="entry name" value="p450"/>
    <property type="match status" value="1"/>
</dbReference>
<keyword evidence="7 9" id="KW-0503">Monooxygenase</keyword>
<evidence type="ECO:0000313" key="11">
    <source>
        <dbReference type="Proteomes" id="UP000678393"/>
    </source>
</evidence>
<dbReference type="InterPro" id="IPR001128">
    <property type="entry name" value="Cyt_P450"/>
</dbReference>
<dbReference type="Gene3D" id="1.10.630.10">
    <property type="entry name" value="Cytochrome P450"/>
    <property type="match status" value="1"/>
</dbReference>
<name>A0A8S3Z2M6_9EUPU</name>
<dbReference type="GO" id="GO:0004497">
    <property type="term" value="F:monooxygenase activity"/>
    <property type="evidence" value="ECO:0007669"/>
    <property type="project" value="UniProtKB-KW"/>
</dbReference>
<dbReference type="InterPro" id="IPR017972">
    <property type="entry name" value="Cyt_P450_CS"/>
</dbReference>
<accession>A0A8S3Z2M6</accession>
<reference evidence="10" key="1">
    <citation type="submission" date="2021-04" db="EMBL/GenBank/DDBJ databases">
        <authorList>
            <consortium name="Molecular Ecology Group"/>
        </authorList>
    </citation>
    <scope>NUCLEOTIDE SEQUENCE</scope>
</reference>
<dbReference type="PRINTS" id="PR00463">
    <property type="entry name" value="EP450I"/>
</dbReference>
<evidence type="ECO:0000256" key="2">
    <source>
        <dbReference type="ARBA" id="ARBA00010617"/>
    </source>
</evidence>
<organism evidence="10 11">
    <name type="scientific">Candidula unifasciata</name>
    <dbReference type="NCBI Taxonomy" id="100452"/>
    <lineage>
        <taxon>Eukaryota</taxon>
        <taxon>Metazoa</taxon>
        <taxon>Spiralia</taxon>
        <taxon>Lophotrochozoa</taxon>
        <taxon>Mollusca</taxon>
        <taxon>Gastropoda</taxon>
        <taxon>Heterobranchia</taxon>
        <taxon>Euthyneura</taxon>
        <taxon>Panpulmonata</taxon>
        <taxon>Eupulmonata</taxon>
        <taxon>Stylommatophora</taxon>
        <taxon>Helicina</taxon>
        <taxon>Helicoidea</taxon>
        <taxon>Geomitridae</taxon>
        <taxon>Candidula</taxon>
    </lineage>
</organism>
<feature type="binding site" description="axial binding residue" evidence="8">
    <location>
        <position position="196"/>
    </location>
    <ligand>
        <name>heme</name>
        <dbReference type="ChEBI" id="CHEBI:30413"/>
    </ligand>
    <ligandPart>
        <name>Fe</name>
        <dbReference type="ChEBI" id="CHEBI:18248"/>
    </ligandPart>
</feature>
<protein>
    <recommendedName>
        <fullName evidence="12">Cytochrome P450</fullName>
    </recommendedName>
</protein>
<dbReference type="AlphaFoldDB" id="A0A8S3Z2M6"/>
<dbReference type="PROSITE" id="PS00086">
    <property type="entry name" value="CYTOCHROME_P450"/>
    <property type="match status" value="1"/>
</dbReference>